<feature type="domain" description="MrfA-like Zn-binding" evidence="1">
    <location>
        <begin position="469"/>
        <end position="572"/>
    </location>
</feature>
<dbReference type="Proteomes" id="UP000425960">
    <property type="component" value="Chromosome"/>
</dbReference>
<dbReference type="EMBL" id="AP021876">
    <property type="protein sequence ID" value="BBO84546.1"/>
    <property type="molecule type" value="Genomic_DNA"/>
</dbReference>
<organism evidence="2 3">
    <name type="scientific">Desulfosarcina ovata subsp. sediminis</name>
    <dbReference type="NCBI Taxonomy" id="885957"/>
    <lineage>
        <taxon>Bacteria</taxon>
        <taxon>Pseudomonadati</taxon>
        <taxon>Thermodesulfobacteriota</taxon>
        <taxon>Desulfobacteria</taxon>
        <taxon>Desulfobacterales</taxon>
        <taxon>Desulfosarcinaceae</taxon>
        <taxon>Desulfosarcina</taxon>
    </lineage>
</organism>
<evidence type="ECO:0000313" key="2">
    <source>
        <dbReference type="EMBL" id="BBO84546.1"/>
    </source>
</evidence>
<dbReference type="InterPro" id="IPR047721">
    <property type="entry name" value="DrmB"/>
</dbReference>
<dbReference type="NCBIfam" id="NF038324">
    <property type="entry name" value="DrmB_fam"/>
    <property type="match status" value="1"/>
</dbReference>
<name>A0A5K7ZWJ0_9BACT</name>
<dbReference type="InterPro" id="IPR018973">
    <property type="entry name" value="MZB"/>
</dbReference>
<evidence type="ECO:0000313" key="3">
    <source>
        <dbReference type="Proteomes" id="UP000425960"/>
    </source>
</evidence>
<sequence>MTDPTPIRLSHLIGFCAPGAIVRSADMLMVPMDTRYWTQNGQPKGGVIVRVKRLQVALGFGDRPLHFPPTGRVEKAGRIVGDTLPAVRFPRWMHCEHCGRLYYRPWRHPSDQDMYCTHPDCHRKARLTQVPWALVHPNGYLDDIPWFWLAHRAPKGDVQRHCKDRDSLVWKENTLRCDTCGAHHQFWAGELTGEKFFYGYRWMQQQPWLRERVPVPELEQTLPVAREIGDVRVYEAHTARGLVIPPESRITDASPRVILEGMPAELDLLRTLRAKNAKQFGRKLANLARKLRFAPEALVGALDEIDSALDTDPPFSGDLLGEEFKALTTPIPDLREEEDFITEHFTTQWRGLAGASAWSGQVARIIGLVDRVVAVNRLREIVVYKGFERPAVAGPDIECRLVPPDIVGRQNWLPGLELFGEGIFISLKEAIIGAWEQNEAVIRRCHTTARRLENHGEEDLPRYMLLHTLAHLMIRQIEFDSGYPAAALKERLYARRAKGPDAPMAGILVYTAVPDVAGSLGGLVELARPERLLAILERAFTHAEWCALDPVCAEHDGQGPQLLNRAACHACTLLPEPSCEVSEAFGNTVPANTLLDRALIKGVASGGDEPGIPPLLDWVG</sequence>
<dbReference type="RefSeq" id="WP_155324433.1">
    <property type="nucleotide sequence ID" value="NZ_AP021876.1"/>
</dbReference>
<proteinExistence type="predicted"/>
<dbReference type="Pfam" id="PF09369">
    <property type="entry name" value="MZB"/>
    <property type="match status" value="1"/>
</dbReference>
<protein>
    <recommendedName>
        <fullName evidence="1">MrfA-like Zn-binding domain-containing protein</fullName>
    </recommendedName>
</protein>
<gene>
    <name evidence="2" type="ORF">DSCO28_51120</name>
</gene>
<accession>A0A5K7ZWJ0</accession>
<dbReference type="KEGG" id="dov:DSCO28_51120"/>
<evidence type="ECO:0000259" key="1">
    <source>
        <dbReference type="Pfam" id="PF09369"/>
    </source>
</evidence>
<reference evidence="2 3" key="1">
    <citation type="submission" date="2019-11" db="EMBL/GenBank/DDBJ databases">
        <title>Comparative genomics of hydrocarbon-degrading Desulfosarcina strains.</title>
        <authorList>
            <person name="Watanabe M."/>
            <person name="Kojima H."/>
            <person name="Fukui M."/>
        </authorList>
    </citation>
    <scope>NUCLEOTIDE SEQUENCE [LARGE SCALE GENOMIC DNA]</scope>
    <source>
        <strain evidence="2 3">28bB2T</strain>
    </source>
</reference>
<dbReference type="AlphaFoldDB" id="A0A5K7ZWJ0"/>